<dbReference type="PANTHER" id="PTHR21324:SF2">
    <property type="entry name" value="EG:22E5.9 PROTEIN"/>
    <property type="match status" value="1"/>
</dbReference>
<feature type="transmembrane region" description="Helical" evidence="7">
    <location>
        <begin position="103"/>
        <end position="124"/>
    </location>
</feature>
<evidence type="ECO:0000259" key="8">
    <source>
        <dbReference type="Pfam" id="PF10277"/>
    </source>
</evidence>
<feature type="transmembrane region" description="Helical" evidence="7">
    <location>
        <begin position="164"/>
        <end position="186"/>
    </location>
</feature>
<dbReference type="InterPro" id="IPR050911">
    <property type="entry name" value="DRAM/TMEM150_Autophagy_Mod"/>
</dbReference>
<evidence type="ECO:0000256" key="6">
    <source>
        <dbReference type="SAM" id="MobiDB-lite"/>
    </source>
</evidence>
<keyword evidence="10" id="KW-1185">Reference proteome</keyword>
<evidence type="ECO:0000256" key="4">
    <source>
        <dbReference type="ARBA" id="ARBA00022989"/>
    </source>
</evidence>
<keyword evidence="5 7" id="KW-0472">Membrane</keyword>
<sequence>MNIDNQIKESALRLKYFKWIPVIHFMAAVVTSVGCYYVAVVNNGVSVYLPFLSEMGKDGVQRVIFIIGGVFVTNITTVMIVVKYLILRYFFCSEKYYWRLRNNWNCIIGLISTGFLTLVIAFPATSQASIHTGVAAIFLVTSLFYTCCDCFLNFHLIMNSDQGFWIVFITCLAEWVYLLLLVLYFLSFSFDFASFHITLQGIPRHVSQDAPCPEVSESVSEESGGKPKG</sequence>
<accession>A0AAV4Q053</accession>
<comment type="similarity">
    <text evidence="2">Belongs to the DRAM/TMEM150 family.</text>
</comment>
<evidence type="ECO:0000256" key="2">
    <source>
        <dbReference type="ARBA" id="ARBA00006565"/>
    </source>
</evidence>
<evidence type="ECO:0000313" key="9">
    <source>
        <dbReference type="EMBL" id="GIY01511.1"/>
    </source>
</evidence>
<dbReference type="EMBL" id="BPLQ01003582">
    <property type="protein sequence ID" value="GIY01511.1"/>
    <property type="molecule type" value="Genomic_DNA"/>
</dbReference>
<dbReference type="Pfam" id="PF10277">
    <property type="entry name" value="Frag1"/>
    <property type="match status" value="1"/>
</dbReference>
<evidence type="ECO:0000256" key="7">
    <source>
        <dbReference type="SAM" id="Phobius"/>
    </source>
</evidence>
<proteinExistence type="inferred from homology"/>
<feature type="region of interest" description="Disordered" evidence="6">
    <location>
        <begin position="207"/>
        <end position="229"/>
    </location>
</feature>
<organism evidence="9 10">
    <name type="scientific">Caerostris darwini</name>
    <dbReference type="NCBI Taxonomy" id="1538125"/>
    <lineage>
        <taxon>Eukaryota</taxon>
        <taxon>Metazoa</taxon>
        <taxon>Ecdysozoa</taxon>
        <taxon>Arthropoda</taxon>
        <taxon>Chelicerata</taxon>
        <taxon>Arachnida</taxon>
        <taxon>Araneae</taxon>
        <taxon>Araneomorphae</taxon>
        <taxon>Entelegynae</taxon>
        <taxon>Araneoidea</taxon>
        <taxon>Araneidae</taxon>
        <taxon>Caerostris</taxon>
    </lineage>
</organism>
<comment type="subcellular location">
    <subcellularLocation>
        <location evidence="1">Endomembrane system</location>
        <topology evidence="1">Multi-pass membrane protein</topology>
    </subcellularLocation>
</comment>
<dbReference type="PANTHER" id="PTHR21324">
    <property type="entry name" value="FASTING-INDUCIBLE INTEGRAL MEMBRANE PROTEIN TM6P1-RELATED"/>
    <property type="match status" value="1"/>
</dbReference>
<feature type="transmembrane region" description="Helical" evidence="7">
    <location>
        <begin position="59"/>
        <end position="82"/>
    </location>
</feature>
<reference evidence="9 10" key="1">
    <citation type="submission" date="2021-06" db="EMBL/GenBank/DDBJ databases">
        <title>Caerostris darwini draft genome.</title>
        <authorList>
            <person name="Kono N."/>
            <person name="Arakawa K."/>
        </authorList>
    </citation>
    <scope>NUCLEOTIDE SEQUENCE [LARGE SCALE GENOMIC DNA]</scope>
</reference>
<evidence type="ECO:0000256" key="1">
    <source>
        <dbReference type="ARBA" id="ARBA00004127"/>
    </source>
</evidence>
<dbReference type="GO" id="GO:0012505">
    <property type="term" value="C:endomembrane system"/>
    <property type="evidence" value="ECO:0007669"/>
    <property type="project" value="UniProtKB-SubCell"/>
</dbReference>
<dbReference type="InterPro" id="IPR019402">
    <property type="entry name" value="CWH43_N"/>
</dbReference>
<evidence type="ECO:0000256" key="5">
    <source>
        <dbReference type="ARBA" id="ARBA00023136"/>
    </source>
</evidence>
<protein>
    <recommendedName>
        <fullName evidence="8">CWH43-like N-terminal domain-containing protein</fullName>
    </recommendedName>
</protein>
<evidence type="ECO:0000256" key="3">
    <source>
        <dbReference type="ARBA" id="ARBA00022692"/>
    </source>
</evidence>
<name>A0AAV4Q053_9ARAC</name>
<feature type="transmembrane region" description="Helical" evidence="7">
    <location>
        <begin position="16"/>
        <end position="39"/>
    </location>
</feature>
<dbReference type="AlphaFoldDB" id="A0AAV4Q053"/>
<comment type="caution">
    <text evidence="9">The sequence shown here is derived from an EMBL/GenBank/DDBJ whole genome shotgun (WGS) entry which is preliminary data.</text>
</comment>
<gene>
    <name evidence="9" type="primary">AVEN_117576_1</name>
    <name evidence="9" type="ORF">CDAR_196891</name>
</gene>
<feature type="domain" description="CWH43-like N-terminal" evidence="8">
    <location>
        <begin position="16"/>
        <end position="158"/>
    </location>
</feature>
<feature type="transmembrane region" description="Helical" evidence="7">
    <location>
        <begin position="130"/>
        <end position="152"/>
    </location>
</feature>
<dbReference type="Proteomes" id="UP001054837">
    <property type="component" value="Unassembled WGS sequence"/>
</dbReference>
<keyword evidence="4 7" id="KW-1133">Transmembrane helix</keyword>
<evidence type="ECO:0000313" key="10">
    <source>
        <dbReference type="Proteomes" id="UP001054837"/>
    </source>
</evidence>
<keyword evidence="3 7" id="KW-0812">Transmembrane</keyword>